<protein>
    <submittedName>
        <fullName evidence="2">Uncharacterized protein</fullName>
    </submittedName>
</protein>
<dbReference type="Proteomes" id="UP001174936">
    <property type="component" value="Unassembled WGS sequence"/>
</dbReference>
<evidence type="ECO:0000313" key="2">
    <source>
        <dbReference type="EMBL" id="KAK0638786.1"/>
    </source>
</evidence>
<evidence type="ECO:0000256" key="1">
    <source>
        <dbReference type="SAM" id="Phobius"/>
    </source>
</evidence>
<sequence length="165" mass="18866">MFGRKEVWLAAVMGGWELLMILRLVATLDGRRPKGVADNDPRDNSQTIYRCQYLQCSGGWCCVPLVCSSLVVNTSAMTASKLEYLPRSYSLYFRTNVQSTWYARSLQCRPVRSSPVQCCDYPRVARGLRFSTPVWVATVHPSCLLLRNPTFLEWIYIIFVRGRVS</sequence>
<dbReference type="EMBL" id="JAULSV010000007">
    <property type="protein sequence ID" value="KAK0638786.1"/>
    <property type="molecule type" value="Genomic_DNA"/>
</dbReference>
<keyword evidence="1" id="KW-0472">Membrane</keyword>
<accession>A0AA39XSE7</accession>
<dbReference type="AlphaFoldDB" id="A0AA39XSE7"/>
<gene>
    <name evidence="2" type="ORF">B0T16DRAFT_231211</name>
</gene>
<reference evidence="2" key="1">
    <citation type="submission" date="2023-06" db="EMBL/GenBank/DDBJ databases">
        <title>Genome-scale phylogeny and comparative genomics of the fungal order Sordariales.</title>
        <authorList>
            <consortium name="Lawrence Berkeley National Laboratory"/>
            <person name="Hensen N."/>
            <person name="Bonometti L."/>
            <person name="Westerberg I."/>
            <person name="Brannstrom I.O."/>
            <person name="Guillou S."/>
            <person name="Cros-Aarteil S."/>
            <person name="Calhoun S."/>
            <person name="Haridas S."/>
            <person name="Kuo A."/>
            <person name="Mondo S."/>
            <person name="Pangilinan J."/>
            <person name="Riley R."/>
            <person name="Labutti K."/>
            <person name="Andreopoulos B."/>
            <person name="Lipzen A."/>
            <person name="Chen C."/>
            <person name="Yanf M."/>
            <person name="Daum C."/>
            <person name="Ng V."/>
            <person name="Clum A."/>
            <person name="Steindorff A."/>
            <person name="Ohm R."/>
            <person name="Martin F."/>
            <person name="Silar P."/>
            <person name="Natvig D."/>
            <person name="Lalanne C."/>
            <person name="Gautier V."/>
            <person name="Ament-Velasquez S.L."/>
            <person name="Kruys A."/>
            <person name="Hutchinson M.I."/>
            <person name="Powell A.J."/>
            <person name="Barry K."/>
            <person name="Miller A.N."/>
            <person name="Grigoriev I.V."/>
            <person name="Debuchy R."/>
            <person name="Gladieux P."/>
            <person name="Thoren M.H."/>
            <person name="Johannesson H."/>
        </authorList>
    </citation>
    <scope>NUCLEOTIDE SEQUENCE</scope>
    <source>
        <strain evidence="2">SMH2532-1</strain>
    </source>
</reference>
<proteinExistence type="predicted"/>
<keyword evidence="3" id="KW-1185">Reference proteome</keyword>
<organism evidence="2 3">
    <name type="scientific">Cercophora newfieldiana</name>
    <dbReference type="NCBI Taxonomy" id="92897"/>
    <lineage>
        <taxon>Eukaryota</taxon>
        <taxon>Fungi</taxon>
        <taxon>Dikarya</taxon>
        <taxon>Ascomycota</taxon>
        <taxon>Pezizomycotina</taxon>
        <taxon>Sordariomycetes</taxon>
        <taxon>Sordariomycetidae</taxon>
        <taxon>Sordariales</taxon>
        <taxon>Lasiosphaeriaceae</taxon>
        <taxon>Cercophora</taxon>
    </lineage>
</organism>
<keyword evidence="1" id="KW-0812">Transmembrane</keyword>
<evidence type="ECO:0000313" key="3">
    <source>
        <dbReference type="Proteomes" id="UP001174936"/>
    </source>
</evidence>
<name>A0AA39XSE7_9PEZI</name>
<keyword evidence="1" id="KW-1133">Transmembrane helix</keyword>
<comment type="caution">
    <text evidence="2">The sequence shown here is derived from an EMBL/GenBank/DDBJ whole genome shotgun (WGS) entry which is preliminary data.</text>
</comment>
<feature type="transmembrane region" description="Helical" evidence="1">
    <location>
        <begin position="6"/>
        <end position="26"/>
    </location>
</feature>